<comment type="caution">
    <text evidence="1">The sequence shown here is derived from an EMBL/GenBank/DDBJ whole genome shotgun (WGS) entry which is preliminary data.</text>
</comment>
<dbReference type="Proteomes" id="UP001168146">
    <property type="component" value="Unassembled WGS sequence"/>
</dbReference>
<evidence type="ECO:0000313" key="2">
    <source>
        <dbReference type="Proteomes" id="UP001168146"/>
    </source>
</evidence>
<gene>
    <name evidence="1" type="ORF">LTR82_017782</name>
</gene>
<protein>
    <submittedName>
        <fullName evidence="1">Uncharacterized protein</fullName>
    </submittedName>
</protein>
<accession>A0AAN6F5U9</accession>
<reference evidence="1" key="1">
    <citation type="submission" date="2021-12" db="EMBL/GenBank/DDBJ databases">
        <title>Black yeast isolated from Biological Soil Crust.</title>
        <authorList>
            <person name="Kurbessoian T."/>
        </authorList>
    </citation>
    <scope>NUCLEOTIDE SEQUENCE</scope>
    <source>
        <strain evidence="1">CCFEE 5208</strain>
    </source>
</reference>
<dbReference type="AlphaFoldDB" id="A0AAN6F5U9"/>
<evidence type="ECO:0000313" key="1">
    <source>
        <dbReference type="EMBL" id="KAK0302707.1"/>
    </source>
</evidence>
<dbReference type="EMBL" id="JASUXU010000174">
    <property type="protein sequence ID" value="KAK0302707.1"/>
    <property type="molecule type" value="Genomic_DNA"/>
</dbReference>
<proteinExistence type="predicted"/>
<organism evidence="1 2">
    <name type="scientific">Friedmanniomyces endolithicus</name>
    <dbReference type="NCBI Taxonomy" id="329885"/>
    <lineage>
        <taxon>Eukaryota</taxon>
        <taxon>Fungi</taxon>
        <taxon>Dikarya</taxon>
        <taxon>Ascomycota</taxon>
        <taxon>Pezizomycotina</taxon>
        <taxon>Dothideomycetes</taxon>
        <taxon>Dothideomycetidae</taxon>
        <taxon>Mycosphaerellales</taxon>
        <taxon>Teratosphaeriaceae</taxon>
        <taxon>Friedmanniomyces</taxon>
    </lineage>
</organism>
<name>A0AAN6F5U9_9PEZI</name>
<sequence length="384" mass="42735">MNASSYARPFYTVDGKVCVHELFKEILVLAKVMEELAAPLAVLKTAVQRYSPHSEGLNIYSSTEFEFTNKVPIACTYKLPSRSTALQKYIFRPAQTADSTTPNTVIASLSECPDHMSIDEYGFNLQWSTLLMQLSFPAINFKKTESTLVLLQCIYQAVPAGMDFRRVGHSFCGDNESAAKILEELRIALLRIKQNWESSQALSIFISIASRLLSLSSSNVIREASMAYLEDARVTALEWIQDLEGKAQQVTAHDERVEYLTKRAEVALLCVDSFSVDDTALVDILGTSAQQPSILVRCMIIMQESRLLLSALSTASTIQLVLLRAQRLLYRCHNILASNEPALNDGIAKSWSGFQPGSRWTKAGSRLGHHNEVVLNNTFLTART</sequence>